<dbReference type="AlphaFoldDB" id="A0A0A5HSM5"/>
<keyword evidence="1" id="KW-0812">Transmembrane</keyword>
<evidence type="ECO:0000313" key="3">
    <source>
        <dbReference type="Proteomes" id="UP000030401"/>
    </source>
</evidence>
<protein>
    <submittedName>
        <fullName evidence="2">Uncharacterized protein</fullName>
    </submittedName>
</protein>
<feature type="transmembrane region" description="Helical" evidence="1">
    <location>
        <begin position="12"/>
        <end position="30"/>
    </location>
</feature>
<keyword evidence="3" id="KW-1185">Reference proteome</keyword>
<accession>A0A0A5HSM5</accession>
<sequence length="68" mass="7809">MKLNSFEKFEFIAHIVILCLALASIASYVIGYFGWLYLIVGILLAVNSFIRLYIVVKRGMLRSERTHS</sequence>
<gene>
    <name evidence="2" type="ORF">N784_04345</name>
</gene>
<name>A0A0A5HSM5_9BACI</name>
<keyword evidence="1" id="KW-1133">Transmembrane helix</keyword>
<comment type="caution">
    <text evidence="2">The sequence shown here is derived from an EMBL/GenBank/DDBJ whole genome shotgun (WGS) entry which is preliminary data.</text>
</comment>
<organism evidence="2 3">
    <name type="scientific">Pontibacillus litoralis JSM 072002</name>
    <dbReference type="NCBI Taxonomy" id="1385512"/>
    <lineage>
        <taxon>Bacteria</taxon>
        <taxon>Bacillati</taxon>
        <taxon>Bacillota</taxon>
        <taxon>Bacilli</taxon>
        <taxon>Bacillales</taxon>
        <taxon>Bacillaceae</taxon>
        <taxon>Pontibacillus</taxon>
    </lineage>
</organism>
<reference evidence="2 3" key="1">
    <citation type="submission" date="2013-08" db="EMBL/GenBank/DDBJ databases">
        <authorList>
            <person name="Huang J."/>
            <person name="Wang G."/>
        </authorList>
    </citation>
    <scope>NUCLEOTIDE SEQUENCE [LARGE SCALE GENOMIC DNA]</scope>
    <source>
        <strain evidence="2 3">JSM 072002</strain>
    </source>
</reference>
<keyword evidence="1" id="KW-0472">Membrane</keyword>
<evidence type="ECO:0000256" key="1">
    <source>
        <dbReference type="SAM" id="Phobius"/>
    </source>
</evidence>
<dbReference type="Proteomes" id="UP000030401">
    <property type="component" value="Unassembled WGS sequence"/>
</dbReference>
<proteinExistence type="predicted"/>
<feature type="transmembrane region" description="Helical" evidence="1">
    <location>
        <begin position="36"/>
        <end position="56"/>
    </location>
</feature>
<dbReference type="STRING" id="1385512.N784_04345"/>
<evidence type="ECO:0000313" key="2">
    <source>
        <dbReference type="EMBL" id="KGX86642.1"/>
    </source>
</evidence>
<dbReference type="EMBL" id="AVPG01000012">
    <property type="protein sequence ID" value="KGX86642.1"/>
    <property type="molecule type" value="Genomic_DNA"/>
</dbReference>